<evidence type="ECO:0000256" key="13">
    <source>
        <dbReference type="ARBA" id="ARBA00030369"/>
    </source>
</evidence>
<dbReference type="STRING" id="34103.SAMN05421778_11742"/>
<dbReference type="InterPro" id="IPR054560">
    <property type="entry name" value="XylE-like_N"/>
</dbReference>
<dbReference type="InterPro" id="IPR004360">
    <property type="entry name" value="Glyas_Fos-R_dOase_dom"/>
</dbReference>
<keyword evidence="12 15" id="KW-0408">Iron</keyword>
<dbReference type="NCBIfam" id="TIGR03211">
    <property type="entry name" value="catechol_2_3"/>
    <property type="match status" value="1"/>
</dbReference>
<comment type="subunit">
    <text evidence="4">Homotetramer.</text>
</comment>
<dbReference type="Gene3D" id="3.10.180.10">
    <property type="entry name" value="2,3-Dihydroxybiphenyl 1,2-Dioxygenase, domain 1"/>
    <property type="match status" value="2"/>
</dbReference>
<dbReference type="InterPro" id="IPR037523">
    <property type="entry name" value="VOC_core"/>
</dbReference>
<organism evidence="17 18">
    <name type="scientific">Sphaerotilus natans subsp. natans DSM 6575</name>
    <dbReference type="NCBI Taxonomy" id="1286631"/>
    <lineage>
        <taxon>Bacteria</taxon>
        <taxon>Pseudomonadati</taxon>
        <taxon>Pseudomonadota</taxon>
        <taxon>Betaproteobacteria</taxon>
        <taxon>Burkholderiales</taxon>
        <taxon>Sphaerotilaceae</taxon>
        <taxon>Sphaerotilus</taxon>
    </lineage>
</organism>
<keyword evidence="11 15" id="KW-0560">Oxidoreductase</keyword>
<comment type="catalytic activity">
    <reaction evidence="1">
        <text>catechol + O2 = (2Z,4E)-2-hydroxy-6-oxohexa-2,4-dienoate + H(+)</text>
        <dbReference type="Rhea" id="RHEA:17337"/>
        <dbReference type="ChEBI" id="CHEBI:15378"/>
        <dbReference type="ChEBI" id="CHEBI:15379"/>
        <dbReference type="ChEBI" id="CHEBI:18135"/>
        <dbReference type="ChEBI" id="CHEBI:71198"/>
        <dbReference type="EC" id="1.13.11.2"/>
    </reaction>
</comment>
<evidence type="ECO:0000256" key="4">
    <source>
        <dbReference type="ARBA" id="ARBA00011881"/>
    </source>
</evidence>
<protein>
    <recommendedName>
        <fullName evidence="6">Metapyrocatechase</fullName>
        <ecNumber evidence="5">1.13.11.2</ecNumber>
    </recommendedName>
    <alternativeName>
        <fullName evidence="14">CatO2ase</fullName>
    </alternativeName>
    <alternativeName>
        <fullName evidence="13">Catechol 2,3-dioxygenase</fullName>
    </alternativeName>
</protein>
<dbReference type="InterPro" id="IPR050383">
    <property type="entry name" value="GlyoxalaseI/FosfomycinResist"/>
</dbReference>
<proteinExistence type="inferred from homology"/>
<gene>
    <name evidence="17" type="ORF">X805_17700</name>
</gene>
<evidence type="ECO:0000256" key="6">
    <source>
        <dbReference type="ARBA" id="ARBA00022190"/>
    </source>
</evidence>
<reference evidence="17 18" key="1">
    <citation type="journal article" date="2014" name="FEMS Microbiol. Ecol.">
        <title>Sphaerotilus natans encrusted with nanoball-shaped Fe(III) oxide minerals formed by nitrate-reducing mixotrophic Fe(II) oxidation.</title>
        <authorList>
            <person name="Park S."/>
            <person name="Kim D.H."/>
            <person name="Lee J.H."/>
            <person name="Hur H.G."/>
        </authorList>
    </citation>
    <scope>NUCLEOTIDE SEQUENCE [LARGE SCALE GENOMIC DNA]</scope>
    <source>
        <strain evidence="17 18">DSM 6575</strain>
    </source>
</reference>
<dbReference type="InterPro" id="IPR000486">
    <property type="entry name" value="Xdiol_ring_cleave_dOase_1/2"/>
</dbReference>
<evidence type="ECO:0000256" key="9">
    <source>
        <dbReference type="ARBA" id="ARBA00022797"/>
    </source>
</evidence>
<evidence type="ECO:0000256" key="5">
    <source>
        <dbReference type="ARBA" id="ARBA00013117"/>
    </source>
</evidence>
<comment type="caution">
    <text evidence="17">The sequence shown here is derived from an EMBL/GenBank/DDBJ whole genome shotgun (WGS) entry which is preliminary data.</text>
</comment>
<dbReference type="EC" id="1.13.11.2" evidence="5"/>
<dbReference type="PATRIC" id="fig|1286631.3.peg.1741"/>
<evidence type="ECO:0000256" key="1">
    <source>
        <dbReference type="ARBA" id="ARBA00000163"/>
    </source>
</evidence>
<keyword evidence="18" id="KW-1185">Reference proteome</keyword>
<dbReference type="PROSITE" id="PS51819">
    <property type="entry name" value="VOC"/>
    <property type="match status" value="2"/>
</dbReference>
<evidence type="ECO:0000256" key="14">
    <source>
        <dbReference type="ARBA" id="ARBA00031146"/>
    </source>
</evidence>
<dbReference type="SUPFAM" id="SSF54593">
    <property type="entry name" value="Glyoxalase/Bleomycin resistance protein/Dihydroxybiphenyl dioxygenase"/>
    <property type="match status" value="1"/>
</dbReference>
<dbReference type="PANTHER" id="PTHR21366">
    <property type="entry name" value="GLYOXALASE FAMILY PROTEIN"/>
    <property type="match status" value="1"/>
</dbReference>
<evidence type="ECO:0000313" key="18">
    <source>
        <dbReference type="Proteomes" id="UP000026714"/>
    </source>
</evidence>
<feature type="domain" description="VOC" evidence="16">
    <location>
        <begin position="151"/>
        <end position="271"/>
    </location>
</feature>
<dbReference type="Pfam" id="PF22247">
    <property type="entry name" value="Diox-like_N"/>
    <property type="match status" value="1"/>
</dbReference>
<accession>A0A059KMF5</accession>
<keyword evidence="7" id="KW-0479">Metal-binding</keyword>
<evidence type="ECO:0000256" key="2">
    <source>
        <dbReference type="ARBA" id="ARBA00001954"/>
    </source>
</evidence>
<sequence length="311" mass="34904">MALTGVLRPGHVQLRMLDLDEGVRFYRDVLGLEETGRDAAGRVYLKAWDERDHHSIVLRQADRAGMDFFGFKVASSADLDRFEAELRDDGLKTERIPAGDLLETGERLRFELPSGHLIELYAEKTFVGSHFGQKDPKPWTPHQDRGIAPMRFDHALLYGPNVDRVLDIFTRILGFHLAEYVTLPDSDVKGALWLCCSNKAHDIAFVIHPEPGKLHHVSFYMESIDRVFRAADIMAAHDIKVDIGPTRHGITRGGTIYAWDPSGNRFETFSGGNSSYPDLPPIAWTWEGLGEGGGLDVAHRTMHETFLTVVT</sequence>
<evidence type="ECO:0000313" key="17">
    <source>
        <dbReference type="EMBL" id="KDB52636.1"/>
    </source>
</evidence>
<evidence type="ECO:0000256" key="8">
    <source>
        <dbReference type="ARBA" id="ARBA00022737"/>
    </source>
</evidence>
<dbReference type="EMBL" id="AZRA01000046">
    <property type="protein sequence ID" value="KDB52636.1"/>
    <property type="molecule type" value="Genomic_DNA"/>
</dbReference>
<keyword evidence="8" id="KW-0677">Repeat</keyword>
<evidence type="ECO:0000256" key="15">
    <source>
        <dbReference type="RuleBase" id="RU000683"/>
    </source>
</evidence>
<evidence type="ECO:0000256" key="3">
    <source>
        <dbReference type="ARBA" id="ARBA00008784"/>
    </source>
</evidence>
<dbReference type="CDD" id="cd07265">
    <property type="entry name" value="2_3_CTD_N"/>
    <property type="match status" value="1"/>
</dbReference>
<dbReference type="eggNOG" id="COG0346">
    <property type="taxonomic scope" value="Bacteria"/>
</dbReference>
<dbReference type="InterPro" id="IPR017624">
    <property type="entry name" value="Catechol_2-3_dOase"/>
</dbReference>
<comment type="cofactor">
    <cofactor evidence="2 15">
        <name>Fe(2+)</name>
        <dbReference type="ChEBI" id="CHEBI:29033"/>
    </cofactor>
</comment>
<dbReference type="Proteomes" id="UP000026714">
    <property type="component" value="Unassembled WGS sequence"/>
</dbReference>
<evidence type="ECO:0000256" key="12">
    <source>
        <dbReference type="ARBA" id="ARBA00023004"/>
    </source>
</evidence>
<keyword evidence="9 15" id="KW-0058">Aromatic hydrocarbons catabolism</keyword>
<name>A0A059KMF5_9BURK</name>
<dbReference type="InterPro" id="IPR029068">
    <property type="entry name" value="Glyas_Bleomycin-R_OHBP_Dase"/>
</dbReference>
<dbReference type="PROSITE" id="PS00082">
    <property type="entry name" value="EXTRADIOL_DIOXYGENAS"/>
    <property type="match status" value="1"/>
</dbReference>
<dbReference type="Pfam" id="PF00903">
    <property type="entry name" value="Glyoxalase"/>
    <property type="match status" value="1"/>
</dbReference>
<dbReference type="AlphaFoldDB" id="A0A059KMF5"/>
<dbReference type="GO" id="GO:0018577">
    <property type="term" value="F:catechol 2,3-dioxygenase activity"/>
    <property type="evidence" value="ECO:0007669"/>
    <property type="project" value="UniProtKB-EC"/>
</dbReference>
<comment type="similarity">
    <text evidence="3 15">Belongs to the extradiol ring-cleavage dioxygenase family.</text>
</comment>
<keyword evidence="10 15" id="KW-0223">Dioxygenase</keyword>
<evidence type="ECO:0000256" key="10">
    <source>
        <dbReference type="ARBA" id="ARBA00022964"/>
    </source>
</evidence>
<dbReference type="RefSeq" id="WP_037480832.1">
    <property type="nucleotide sequence ID" value="NZ_AZRA01000046.1"/>
</dbReference>
<dbReference type="GO" id="GO:0008198">
    <property type="term" value="F:ferrous iron binding"/>
    <property type="evidence" value="ECO:0007669"/>
    <property type="project" value="InterPro"/>
</dbReference>
<evidence type="ECO:0000256" key="7">
    <source>
        <dbReference type="ARBA" id="ARBA00022723"/>
    </source>
</evidence>
<evidence type="ECO:0000256" key="11">
    <source>
        <dbReference type="ARBA" id="ARBA00023002"/>
    </source>
</evidence>
<feature type="domain" description="VOC" evidence="16">
    <location>
        <begin position="8"/>
        <end position="123"/>
    </location>
</feature>
<evidence type="ECO:0000259" key="16">
    <source>
        <dbReference type="PROSITE" id="PS51819"/>
    </source>
</evidence>